<dbReference type="PROSITE" id="PS50066">
    <property type="entry name" value="MADS_BOX_2"/>
    <property type="match status" value="1"/>
</dbReference>
<reference evidence="8 9" key="1">
    <citation type="journal article" date="2018" name="Proc. Natl. Acad. Sci. U.S.A.">
        <title>Draft genome sequence of Camellia sinensis var. sinensis provides insights into the evolution of the tea genome and tea quality.</title>
        <authorList>
            <person name="Wei C."/>
            <person name="Yang H."/>
            <person name="Wang S."/>
            <person name="Zhao J."/>
            <person name="Liu C."/>
            <person name="Gao L."/>
            <person name="Xia E."/>
            <person name="Lu Y."/>
            <person name="Tai Y."/>
            <person name="She G."/>
            <person name="Sun J."/>
            <person name="Cao H."/>
            <person name="Tong W."/>
            <person name="Gao Q."/>
            <person name="Li Y."/>
            <person name="Deng W."/>
            <person name="Jiang X."/>
            <person name="Wang W."/>
            <person name="Chen Q."/>
            <person name="Zhang S."/>
            <person name="Li H."/>
            <person name="Wu J."/>
            <person name="Wang P."/>
            <person name="Li P."/>
            <person name="Shi C."/>
            <person name="Zheng F."/>
            <person name="Jian J."/>
            <person name="Huang B."/>
            <person name="Shan D."/>
            <person name="Shi M."/>
            <person name="Fang C."/>
            <person name="Yue Y."/>
            <person name="Li F."/>
            <person name="Li D."/>
            <person name="Wei S."/>
            <person name="Han B."/>
            <person name="Jiang C."/>
            <person name="Yin Y."/>
            <person name="Xia T."/>
            <person name="Zhang Z."/>
            <person name="Bennetzen J.L."/>
            <person name="Zhao S."/>
            <person name="Wan X."/>
        </authorList>
    </citation>
    <scope>NUCLEOTIDE SEQUENCE [LARGE SCALE GENOMIC DNA]</scope>
    <source>
        <strain evidence="9">cv. Shuchazao</strain>
        <tissue evidence="8">Leaf</tissue>
    </source>
</reference>
<proteinExistence type="predicted"/>
<comment type="caution">
    <text evidence="8">The sequence shown here is derived from an EMBL/GenBank/DDBJ whole genome shotgun (WGS) entry which is preliminary data.</text>
</comment>
<sequence>MVRKVDMKKIEDITKCQVTFSKRRSSLIKKAHEISVCCDVDIAFITFSPSGRVSKFCSQRRIEDLIHRYINLPVDKRFTDYELLPEQEPSLHQLMWCERNLKQSLEKVVARKNALSGSYSSLQSQPNTQVEMENQGGMPLSCYIDGRDLSWVPKSPPSRQLLMQLDPWISPYSVAVRESIFQGITDQIKGTPVSSQTPGSLTSHISIKAFSTKNQSGISSGAQETLITLPTQQPSVDIEFSSILSNHGGVLDSSSKQNHLNKQDIVISLAQSKSNHKNGNWFASGNPNCSKSLSVTQPPNVARNISLPINGSFCTASASSATTITTAKGLNLDELGLYQMEIGMEKYNPENDQTITTSKWSNPKTTISQHNNVKQIDDQCESDGNNNNSAFNNGTKDSNTESGFVVMDQSIDIEKVDPLHKFPEVPSFDDFSLENILEDNNLWTKRIQESGLWEWDDLVMADNMNFEDLEKFFD</sequence>
<evidence type="ECO:0000259" key="7">
    <source>
        <dbReference type="PROSITE" id="PS50066"/>
    </source>
</evidence>
<gene>
    <name evidence="8" type="ORF">TEA_006687</name>
</gene>
<protein>
    <recommendedName>
        <fullName evidence="7">MADS-box domain-containing protein</fullName>
    </recommendedName>
</protein>
<feature type="domain" description="MADS-box" evidence="7">
    <location>
        <begin position="1"/>
        <end position="60"/>
    </location>
</feature>
<dbReference type="SUPFAM" id="SSF55455">
    <property type="entry name" value="SRF-like"/>
    <property type="match status" value="1"/>
</dbReference>
<dbReference type="EMBL" id="SDRB02002496">
    <property type="protein sequence ID" value="THG19261.1"/>
    <property type="molecule type" value="Genomic_DNA"/>
</dbReference>
<dbReference type="PRINTS" id="PR00404">
    <property type="entry name" value="MADSDOMAIN"/>
</dbReference>
<dbReference type="Proteomes" id="UP000306102">
    <property type="component" value="Unassembled WGS sequence"/>
</dbReference>
<dbReference type="GO" id="GO:0046983">
    <property type="term" value="F:protein dimerization activity"/>
    <property type="evidence" value="ECO:0007669"/>
    <property type="project" value="InterPro"/>
</dbReference>
<comment type="subcellular location">
    <subcellularLocation>
        <location evidence="1">Nucleus</location>
    </subcellularLocation>
</comment>
<name>A0A4S4ER43_CAMSN</name>
<organism evidence="8 9">
    <name type="scientific">Camellia sinensis var. sinensis</name>
    <name type="common">China tea</name>
    <dbReference type="NCBI Taxonomy" id="542762"/>
    <lineage>
        <taxon>Eukaryota</taxon>
        <taxon>Viridiplantae</taxon>
        <taxon>Streptophyta</taxon>
        <taxon>Embryophyta</taxon>
        <taxon>Tracheophyta</taxon>
        <taxon>Spermatophyta</taxon>
        <taxon>Magnoliopsida</taxon>
        <taxon>eudicotyledons</taxon>
        <taxon>Gunneridae</taxon>
        <taxon>Pentapetalae</taxon>
        <taxon>asterids</taxon>
        <taxon>Ericales</taxon>
        <taxon>Theaceae</taxon>
        <taxon>Camellia</taxon>
    </lineage>
</organism>
<feature type="region of interest" description="Disordered" evidence="6">
    <location>
        <begin position="381"/>
        <end position="400"/>
    </location>
</feature>
<evidence type="ECO:0000256" key="2">
    <source>
        <dbReference type="ARBA" id="ARBA00023015"/>
    </source>
</evidence>
<keyword evidence="2" id="KW-0805">Transcription regulation</keyword>
<dbReference type="Gene3D" id="3.40.1810.10">
    <property type="entry name" value="Transcription factor, MADS-box"/>
    <property type="match status" value="1"/>
</dbReference>
<dbReference type="GO" id="GO:0005634">
    <property type="term" value="C:nucleus"/>
    <property type="evidence" value="ECO:0007669"/>
    <property type="project" value="UniProtKB-SubCell"/>
</dbReference>
<dbReference type="SMART" id="SM00432">
    <property type="entry name" value="MADS"/>
    <property type="match status" value="1"/>
</dbReference>
<keyword evidence="9" id="KW-1185">Reference proteome</keyword>
<dbReference type="InterPro" id="IPR002100">
    <property type="entry name" value="TF_MADSbox"/>
</dbReference>
<dbReference type="Pfam" id="PF00319">
    <property type="entry name" value="SRF-TF"/>
    <property type="match status" value="1"/>
</dbReference>
<keyword evidence="5" id="KW-0539">Nucleus</keyword>
<dbReference type="STRING" id="542762.A0A4S4ER43"/>
<evidence type="ECO:0000313" key="8">
    <source>
        <dbReference type="EMBL" id="THG19261.1"/>
    </source>
</evidence>
<dbReference type="PANTHER" id="PTHR48019">
    <property type="entry name" value="SERUM RESPONSE FACTOR HOMOLOG"/>
    <property type="match status" value="1"/>
</dbReference>
<dbReference type="GO" id="GO:0003677">
    <property type="term" value="F:DNA binding"/>
    <property type="evidence" value="ECO:0007669"/>
    <property type="project" value="UniProtKB-KW"/>
</dbReference>
<dbReference type="InterPro" id="IPR050142">
    <property type="entry name" value="MADS-box/MEF2_TF"/>
</dbReference>
<evidence type="ECO:0000256" key="6">
    <source>
        <dbReference type="SAM" id="MobiDB-lite"/>
    </source>
</evidence>
<accession>A0A4S4ER43</accession>
<dbReference type="AlphaFoldDB" id="A0A4S4ER43"/>
<evidence type="ECO:0000256" key="5">
    <source>
        <dbReference type="ARBA" id="ARBA00023242"/>
    </source>
</evidence>
<evidence type="ECO:0000256" key="3">
    <source>
        <dbReference type="ARBA" id="ARBA00023125"/>
    </source>
</evidence>
<keyword evidence="3" id="KW-0238">DNA-binding</keyword>
<keyword evidence="4" id="KW-0804">Transcription</keyword>
<evidence type="ECO:0000256" key="4">
    <source>
        <dbReference type="ARBA" id="ARBA00023163"/>
    </source>
</evidence>
<evidence type="ECO:0000256" key="1">
    <source>
        <dbReference type="ARBA" id="ARBA00004123"/>
    </source>
</evidence>
<dbReference type="InterPro" id="IPR036879">
    <property type="entry name" value="TF_MADSbox_sf"/>
</dbReference>
<evidence type="ECO:0000313" key="9">
    <source>
        <dbReference type="Proteomes" id="UP000306102"/>
    </source>
</evidence>